<evidence type="ECO:0000256" key="5">
    <source>
        <dbReference type="ARBA" id="ARBA00022840"/>
    </source>
</evidence>
<dbReference type="InterPro" id="IPR037051">
    <property type="entry name" value="4-carb_acid_sugar_kinase_N_sf"/>
</dbReference>
<keyword evidence="5" id="KW-0067">ATP-binding</keyword>
<dbReference type="Pfam" id="PF07005">
    <property type="entry name" value="SBD_N"/>
    <property type="match status" value="1"/>
</dbReference>
<protein>
    <submittedName>
        <fullName evidence="9">Uncharacterized protein YgbK (DUF1537 family)</fullName>
    </submittedName>
</protein>
<dbReference type="GO" id="GO:0005524">
    <property type="term" value="F:ATP binding"/>
    <property type="evidence" value="ECO:0007669"/>
    <property type="project" value="UniProtKB-KW"/>
</dbReference>
<dbReference type="InterPro" id="IPR010737">
    <property type="entry name" value="4-carb_acid_sugar_kinase_N"/>
</dbReference>
<evidence type="ECO:0000313" key="10">
    <source>
        <dbReference type="Proteomes" id="UP000294489"/>
    </source>
</evidence>
<reference evidence="9 10" key="1">
    <citation type="submission" date="2019-03" db="EMBL/GenBank/DDBJ databases">
        <title>Freshwater and sediment microbial communities from various areas in North America, analyzing microbe dynamics in response to fracking.</title>
        <authorList>
            <person name="Lamendella R."/>
        </authorList>
    </citation>
    <scope>NUCLEOTIDE SEQUENCE [LARGE SCALE GENOMIC DNA]</scope>
    <source>
        <strain evidence="9 10">6_TX</strain>
    </source>
</reference>
<keyword evidence="4" id="KW-0418">Kinase</keyword>
<gene>
    <name evidence="9" type="ORF">DFO67_10110</name>
</gene>
<evidence type="ECO:0000259" key="8">
    <source>
        <dbReference type="Pfam" id="PF17042"/>
    </source>
</evidence>
<evidence type="ECO:0000256" key="1">
    <source>
        <dbReference type="ARBA" id="ARBA00005715"/>
    </source>
</evidence>
<evidence type="ECO:0000256" key="2">
    <source>
        <dbReference type="ARBA" id="ARBA00022679"/>
    </source>
</evidence>
<evidence type="ECO:0000256" key="4">
    <source>
        <dbReference type="ARBA" id="ARBA00022777"/>
    </source>
</evidence>
<evidence type="ECO:0000256" key="6">
    <source>
        <dbReference type="ARBA" id="ARBA00023277"/>
    </source>
</evidence>
<dbReference type="Gene3D" id="3.40.980.20">
    <property type="entry name" value="Four-carbon acid sugar kinase, nucleotide binding domain"/>
    <property type="match status" value="1"/>
</dbReference>
<comment type="similarity">
    <text evidence="1">Belongs to the four-carbon acid sugar kinase family.</text>
</comment>
<keyword evidence="6" id="KW-0119">Carbohydrate metabolism</keyword>
<proteinExistence type="inferred from homology"/>
<feature type="domain" description="Four-carbon acid sugar kinase N-terminal" evidence="7">
    <location>
        <begin position="7"/>
        <end position="216"/>
    </location>
</feature>
<dbReference type="Gene3D" id="3.40.50.10840">
    <property type="entry name" value="Putative sugar-binding, N-terminal domain"/>
    <property type="match status" value="1"/>
</dbReference>
<sequence length="388" mass="41200">MTELAVAIVADDLTGAMDAAAPFARRGARTSVVIGLERLAEVIAQGDLPEVLAVNTESRHLPADQAARRVAEAFERLLPLAPQILFKKVDSTLRGNVVAECLAARRRSGRGLLVCPAVPAQGRTLRGGQVYVHGEPLASSDYGRDARSAPPAEPLPTLFGHEGFAFPVIPAGTVPDESDAIVDAVSETDLKALAQRLLEEPWRWLVVGAAGLTEALSDSLFPTPAESVPLTPPMDSLLFAVGSRCDQARRQVDHLCDAVPGLPVIYAMDDDMARPDPARLRLIVPELQPSSARFTADQVAQGMARCVNALLETTPGQHPLLFLTGGDTAMAVLERVGVRQIVLAGEWAPGVAWGWLDGERDRPVMTKAGGFGDDALLARLGQASTTRG</sequence>
<dbReference type="SUPFAM" id="SSF142764">
    <property type="entry name" value="YgbK-like"/>
    <property type="match status" value="1"/>
</dbReference>
<comment type="caution">
    <text evidence="9">The sequence shown here is derived from an EMBL/GenBank/DDBJ whole genome shotgun (WGS) entry which is preliminary data.</text>
</comment>
<dbReference type="EMBL" id="SOEC01000001">
    <property type="protein sequence ID" value="TDX32716.1"/>
    <property type="molecule type" value="Genomic_DNA"/>
</dbReference>
<feature type="domain" description="Four-carbon acid sugar kinase nucleotide binding" evidence="8">
    <location>
        <begin position="261"/>
        <end position="377"/>
    </location>
</feature>
<evidence type="ECO:0000256" key="3">
    <source>
        <dbReference type="ARBA" id="ARBA00022741"/>
    </source>
</evidence>
<keyword evidence="2" id="KW-0808">Transferase</keyword>
<dbReference type="Pfam" id="PF17042">
    <property type="entry name" value="NBD_C"/>
    <property type="match status" value="1"/>
</dbReference>
<accession>A0A4V3GUY6</accession>
<dbReference type="InterPro" id="IPR042213">
    <property type="entry name" value="NBD_C_sf"/>
</dbReference>
<dbReference type="Proteomes" id="UP000294489">
    <property type="component" value="Unassembled WGS sequence"/>
</dbReference>
<evidence type="ECO:0000259" key="7">
    <source>
        <dbReference type="Pfam" id="PF07005"/>
    </source>
</evidence>
<evidence type="ECO:0000313" key="9">
    <source>
        <dbReference type="EMBL" id="TDX32716.1"/>
    </source>
</evidence>
<name>A0A4V3GUY6_9GAMM</name>
<dbReference type="InterPro" id="IPR031475">
    <property type="entry name" value="NBD_C"/>
</dbReference>
<keyword evidence="3" id="KW-0547">Nucleotide-binding</keyword>
<organism evidence="9 10">
    <name type="scientific">Modicisalibacter xianhensis</name>
    <dbReference type="NCBI Taxonomy" id="442341"/>
    <lineage>
        <taxon>Bacteria</taxon>
        <taxon>Pseudomonadati</taxon>
        <taxon>Pseudomonadota</taxon>
        <taxon>Gammaproteobacteria</taxon>
        <taxon>Oceanospirillales</taxon>
        <taxon>Halomonadaceae</taxon>
        <taxon>Modicisalibacter</taxon>
    </lineage>
</organism>
<dbReference type="AlphaFoldDB" id="A0A4V3GUY6"/>
<dbReference type="GO" id="GO:0016301">
    <property type="term" value="F:kinase activity"/>
    <property type="evidence" value="ECO:0007669"/>
    <property type="project" value="UniProtKB-KW"/>
</dbReference>
<dbReference type="RefSeq" id="WP_166670945.1">
    <property type="nucleotide sequence ID" value="NZ_SOEC01000001.1"/>
</dbReference>